<gene>
    <name evidence="3" type="ORF">FUA22_13325</name>
</gene>
<proteinExistence type="predicted"/>
<protein>
    <submittedName>
        <fullName evidence="3">TIM barrel protein</fullName>
    </submittedName>
</protein>
<dbReference type="Proteomes" id="UP000321080">
    <property type="component" value="Unassembled WGS sequence"/>
</dbReference>
<sequence length="290" mass="33240">MKNKSLLIITIVFLFSCRANHSTKEAYPFSKSNLIPWSIVGFDVKERSPKERLEMLERLGYKQYAYGNRPKHIPTMKQEWQLAKEKGITIKAVWLYINLQKDSPYNLKPESEAVFKNLESVGIKTQIWIGFEPTYFEDLTEEESLKQAVEMVSYISKRATSLGCKIALYNHGGWFGKPDNQLKIIKALPQQNIGVVFNFHHSHDALDDYSENIKKLFPYLWSVSLNGMKTGGPKIITLGKGNLEKKMIQQLLDLNYTGPFNILGHVKGGDPEVILKQNFEGLQQLFPLIK</sequence>
<evidence type="ECO:0000313" key="4">
    <source>
        <dbReference type="Proteomes" id="UP000321080"/>
    </source>
</evidence>
<evidence type="ECO:0000259" key="2">
    <source>
        <dbReference type="Pfam" id="PF01261"/>
    </source>
</evidence>
<dbReference type="PROSITE" id="PS51257">
    <property type="entry name" value="PROKAR_LIPOPROTEIN"/>
    <property type="match status" value="1"/>
</dbReference>
<dbReference type="RefSeq" id="WP_147769094.1">
    <property type="nucleotide sequence ID" value="NZ_VRKQ01000012.1"/>
</dbReference>
<keyword evidence="1" id="KW-0732">Signal</keyword>
<name>A0A5C7GFK6_9FLAO</name>
<keyword evidence="4" id="KW-1185">Reference proteome</keyword>
<reference evidence="3 4" key="1">
    <citation type="submission" date="2019-08" db="EMBL/GenBank/DDBJ databases">
        <title>Seonamhaeicola sediminis sp. nov., isolated from marine sediment.</title>
        <authorList>
            <person name="Cao W.R."/>
        </authorList>
    </citation>
    <scope>NUCLEOTIDE SEQUENCE [LARGE SCALE GENOMIC DNA]</scope>
    <source>
        <strain evidence="3 4">1505</strain>
    </source>
</reference>
<dbReference type="Pfam" id="PF01261">
    <property type="entry name" value="AP_endonuc_2"/>
    <property type="match status" value="1"/>
</dbReference>
<organism evidence="3 4">
    <name type="scientific">Seonamhaeicola maritimus</name>
    <dbReference type="NCBI Taxonomy" id="2591822"/>
    <lineage>
        <taxon>Bacteria</taxon>
        <taxon>Pseudomonadati</taxon>
        <taxon>Bacteroidota</taxon>
        <taxon>Flavobacteriia</taxon>
        <taxon>Flavobacteriales</taxon>
        <taxon>Flavobacteriaceae</taxon>
    </lineage>
</organism>
<evidence type="ECO:0000313" key="3">
    <source>
        <dbReference type="EMBL" id="TXG36065.1"/>
    </source>
</evidence>
<feature type="chain" id="PRO_5022776396" evidence="1">
    <location>
        <begin position="22"/>
        <end position="290"/>
    </location>
</feature>
<comment type="caution">
    <text evidence="3">The sequence shown here is derived from an EMBL/GenBank/DDBJ whole genome shotgun (WGS) entry which is preliminary data.</text>
</comment>
<dbReference type="EMBL" id="VRKQ01000012">
    <property type="protein sequence ID" value="TXG36065.1"/>
    <property type="molecule type" value="Genomic_DNA"/>
</dbReference>
<dbReference type="AlphaFoldDB" id="A0A5C7GFK6"/>
<evidence type="ECO:0000256" key="1">
    <source>
        <dbReference type="SAM" id="SignalP"/>
    </source>
</evidence>
<feature type="domain" description="Xylose isomerase-like TIM barrel" evidence="2">
    <location>
        <begin position="114"/>
        <end position="280"/>
    </location>
</feature>
<feature type="signal peptide" evidence="1">
    <location>
        <begin position="1"/>
        <end position="21"/>
    </location>
</feature>
<dbReference type="OrthoDB" id="837145at2"/>
<dbReference type="InterPro" id="IPR036237">
    <property type="entry name" value="Xyl_isomerase-like_sf"/>
</dbReference>
<dbReference type="Gene3D" id="3.20.20.150">
    <property type="entry name" value="Divalent-metal-dependent TIM barrel enzymes"/>
    <property type="match status" value="1"/>
</dbReference>
<dbReference type="InterPro" id="IPR013022">
    <property type="entry name" value="Xyl_isomerase-like_TIM-brl"/>
</dbReference>
<dbReference type="SUPFAM" id="SSF51658">
    <property type="entry name" value="Xylose isomerase-like"/>
    <property type="match status" value="1"/>
</dbReference>
<accession>A0A5C7GFK6</accession>